<evidence type="ECO:0000313" key="5">
    <source>
        <dbReference type="Proteomes" id="UP001296104"/>
    </source>
</evidence>
<dbReference type="PANTHER" id="PTHR10302:SF0">
    <property type="entry name" value="SINGLE-STRANDED DNA-BINDING PROTEIN, MITOCHONDRIAL"/>
    <property type="match status" value="1"/>
</dbReference>
<dbReference type="PROSITE" id="PS50935">
    <property type="entry name" value="SSB"/>
    <property type="match status" value="1"/>
</dbReference>
<comment type="subcellular location">
    <subcellularLocation>
        <location evidence="2">Mitochondrion</location>
    </subcellularLocation>
</comment>
<dbReference type="SUPFAM" id="SSF50249">
    <property type="entry name" value="Nucleic acid-binding proteins"/>
    <property type="match status" value="1"/>
</dbReference>
<dbReference type="GO" id="GO:0042645">
    <property type="term" value="C:mitochondrial nucleoid"/>
    <property type="evidence" value="ECO:0007669"/>
    <property type="project" value="TreeGrafter"/>
</dbReference>
<evidence type="ECO:0000256" key="1">
    <source>
        <dbReference type="ARBA" id="ARBA00023125"/>
    </source>
</evidence>
<dbReference type="PANTHER" id="PTHR10302">
    <property type="entry name" value="SINGLE-STRANDED DNA-BINDING PROTEIN"/>
    <property type="match status" value="1"/>
</dbReference>
<dbReference type="InterPro" id="IPR012340">
    <property type="entry name" value="NA-bd_OB-fold"/>
</dbReference>
<dbReference type="GO" id="GO:0006264">
    <property type="term" value="P:mitochondrial DNA replication"/>
    <property type="evidence" value="ECO:0007669"/>
    <property type="project" value="TreeGrafter"/>
</dbReference>
<gene>
    <name evidence="4" type="ORF">LECACI_7A003085</name>
</gene>
<sequence>MQSLRFQIPRAAQRAFSTTPARSLAKMQLIGRLADQPETFATSTGQELVRYALGVSAGRKDEQGNRPVSWFRVASFIPDGPRKDLLLTLPKGTQVYVEADARMDSYTDTETNQKRTALNLLQRNFEVLQRPRLEGGEGEGMEAQQAAAGAE</sequence>
<dbReference type="GO" id="GO:0003697">
    <property type="term" value="F:single-stranded DNA binding"/>
    <property type="evidence" value="ECO:0007669"/>
    <property type="project" value="InterPro"/>
</dbReference>
<keyword evidence="1 2" id="KW-0238">DNA-binding</keyword>
<keyword evidence="5" id="KW-1185">Reference proteome</keyword>
<accession>A0AAI8YW54</accession>
<protein>
    <recommendedName>
        <fullName evidence="2">Single-stranded DNA-binding protein</fullName>
    </recommendedName>
</protein>
<evidence type="ECO:0000313" key="4">
    <source>
        <dbReference type="EMBL" id="CAK3940074.1"/>
    </source>
</evidence>
<organism evidence="4 5">
    <name type="scientific">Lecanosticta acicola</name>
    <dbReference type="NCBI Taxonomy" id="111012"/>
    <lineage>
        <taxon>Eukaryota</taxon>
        <taxon>Fungi</taxon>
        <taxon>Dikarya</taxon>
        <taxon>Ascomycota</taxon>
        <taxon>Pezizomycotina</taxon>
        <taxon>Dothideomycetes</taxon>
        <taxon>Dothideomycetidae</taxon>
        <taxon>Mycosphaerellales</taxon>
        <taxon>Mycosphaerellaceae</taxon>
        <taxon>Lecanosticta</taxon>
    </lineage>
</organism>
<keyword evidence="2" id="KW-0496">Mitochondrion</keyword>
<dbReference type="InterPro" id="IPR000424">
    <property type="entry name" value="Primosome_PriB/ssb"/>
</dbReference>
<evidence type="ECO:0000256" key="3">
    <source>
        <dbReference type="SAM" id="MobiDB-lite"/>
    </source>
</evidence>
<dbReference type="CDD" id="cd04496">
    <property type="entry name" value="SSB_OBF"/>
    <property type="match status" value="1"/>
</dbReference>
<dbReference type="InterPro" id="IPR011344">
    <property type="entry name" value="ssDNA-bd"/>
</dbReference>
<dbReference type="Pfam" id="PF00436">
    <property type="entry name" value="SSB"/>
    <property type="match status" value="1"/>
</dbReference>
<dbReference type="EMBL" id="CAVMBE010000014">
    <property type="protein sequence ID" value="CAK3940074.1"/>
    <property type="molecule type" value="Genomic_DNA"/>
</dbReference>
<proteinExistence type="predicted"/>
<dbReference type="Gene3D" id="2.40.50.140">
    <property type="entry name" value="Nucleic acid-binding proteins"/>
    <property type="match status" value="1"/>
</dbReference>
<reference evidence="4" key="1">
    <citation type="submission" date="2023-11" db="EMBL/GenBank/DDBJ databases">
        <authorList>
            <person name="Alioto T."/>
            <person name="Alioto T."/>
            <person name="Gomez Garrido J."/>
        </authorList>
    </citation>
    <scope>NUCLEOTIDE SEQUENCE</scope>
</reference>
<feature type="compositionally biased region" description="Low complexity" evidence="3">
    <location>
        <begin position="141"/>
        <end position="151"/>
    </location>
</feature>
<feature type="region of interest" description="Disordered" evidence="3">
    <location>
        <begin position="130"/>
        <end position="151"/>
    </location>
</feature>
<name>A0AAI8YW54_9PEZI</name>
<comment type="caution">
    <text evidence="4">The sequence shown here is derived from an EMBL/GenBank/DDBJ whole genome shotgun (WGS) entry which is preliminary data.</text>
</comment>
<dbReference type="PIRSF" id="PIRSF002070">
    <property type="entry name" value="SSB"/>
    <property type="match status" value="1"/>
</dbReference>
<dbReference type="Proteomes" id="UP001296104">
    <property type="component" value="Unassembled WGS sequence"/>
</dbReference>
<evidence type="ECO:0000256" key="2">
    <source>
        <dbReference type="PIRNR" id="PIRNR002070"/>
    </source>
</evidence>
<dbReference type="AlphaFoldDB" id="A0AAI8YW54"/>